<accession>F9DM26</accession>
<gene>
    <name evidence="1" type="ORF">HMPREF9144_2718</name>
</gene>
<sequence length="45" mass="5531">MQQRNIQKTKTILLQRKNPLFARQKPYFYTAKTILLFCEYVTYTE</sequence>
<dbReference type="Proteomes" id="UP000004123">
    <property type="component" value="Unassembled WGS sequence"/>
</dbReference>
<evidence type="ECO:0000313" key="2">
    <source>
        <dbReference type="Proteomes" id="UP000004123"/>
    </source>
</evidence>
<organism evidence="1 2">
    <name type="scientific">Prevotella pallens ATCC 700821</name>
    <dbReference type="NCBI Taxonomy" id="997353"/>
    <lineage>
        <taxon>Bacteria</taxon>
        <taxon>Pseudomonadati</taxon>
        <taxon>Bacteroidota</taxon>
        <taxon>Bacteroidia</taxon>
        <taxon>Bacteroidales</taxon>
        <taxon>Prevotellaceae</taxon>
        <taxon>Prevotella</taxon>
    </lineage>
</organism>
<comment type="caution">
    <text evidence="1">The sequence shown here is derived from an EMBL/GenBank/DDBJ whole genome shotgun (WGS) entry which is preliminary data.</text>
</comment>
<evidence type="ECO:0000313" key="1">
    <source>
        <dbReference type="EMBL" id="EGQ12634.1"/>
    </source>
</evidence>
<dbReference type="AlphaFoldDB" id="F9DM26"/>
<protein>
    <submittedName>
        <fullName evidence="1">Uncharacterized protein</fullName>
    </submittedName>
</protein>
<dbReference type="STRING" id="997353.HMPREF9144_2718"/>
<dbReference type="EMBL" id="AFPY01000128">
    <property type="protein sequence ID" value="EGQ12634.1"/>
    <property type="molecule type" value="Genomic_DNA"/>
</dbReference>
<reference evidence="1 2" key="1">
    <citation type="submission" date="2011-04" db="EMBL/GenBank/DDBJ databases">
        <authorList>
            <person name="Muzny D."/>
            <person name="Qin X."/>
            <person name="Deng J."/>
            <person name="Jiang H."/>
            <person name="Liu Y."/>
            <person name="Qu J."/>
            <person name="Song X.-Z."/>
            <person name="Zhang L."/>
            <person name="Thornton R."/>
            <person name="Coyle M."/>
            <person name="Francisco L."/>
            <person name="Jackson L."/>
            <person name="Javaid M."/>
            <person name="Korchina V."/>
            <person name="Kovar C."/>
            <person name="Mata R."/>
            <person name="Mathew T."/>
            <person name="Ngo R."/>
            <person name="Nguyen L."/>
            <person name="Nguyen N."/>
            <person name="Okwuonu G."/>
            <person name="Ongeri F."/>
            <person name="Pham C."/>
            <person name="Simmons D."/>
            <person name="Wilczek-Boney K."/>
            <person name="Hale W."/>
            <person name="Jakkamsetti A."/>
            <person name="Pham P."/>
            <person name="Ruth R."/>
            <person name="San Lucas F."/>
            <person name="Warren J."/>
            <person name="Zhang J."/>
            <person name="Zhao Z."/>
            <person name="Zhou C."/>
            <person name="Zhu D."/>
            <person name="Lee S."/>
            <person name="Bess C."/>
            <person name="Blankenburg K."/>
            <person name="Forbes L."/>
            <person name="Fu Q."/>
            <person name="Gubbala S."/>
            <person name="Hirani K."/>
            <person name="Jayaseelan J.C."/>
            <person name="Lara F."/>
            <person name="Munidasa M."/>
            <person name="Palculict T."/>
            <person name="Patil S."/>
            <person name="Pu L.-L."/>
            <person name="Saada N."/>
            <person name="Tang L."/>
            <person name="Weissenberger G."/>
            <person name="Zhu Y."/>
            <person name="Hemphill L."/>
            <person name="Shang Y."/>
            <person name="Youmans B."/>
            <person name="Ayvaz T."/>
            <person name="Ross M."/>
            <person name="Santibanez J."/>
            <person name="Aqrawi P."/>
            <person name="Gross S."/>
            <person name="Joshi V."/>
            <person name="Fowler G."/>
            <person name="Nazareth L."/>
            <person name="Reid J."/>
            <person name="Worley K."/>
            <person name="Petrosino J."/>
            <person name="Highlander S."/>
            <person name="Gibbs R."/>
        </authorList>
    </citation>
    <scope>NUCLEOTIDE SEQUENCE [LARGE SCALE GENOMIC DNA]</scope>
    <source>
        <strain evidence="1 2">ATCC 700821</strain>
    </source>
</reference>
<name>F9DM26_9BACT</name>
<dbReference type="HOGENOM" id="CLU_3220268_0_0_10"/>
<proteinExistence type="predicted"/>